<evidence type="ECO:0000256" key="3">
    <source>
        <dbReference type="ARBA" id="ARBA00023002"/>
    </source>
</evidence>
<dbReference type="FunFam" id="3.40.605.10:FF:000007">
    <property type="entry name" value="NAD/NADP-dependent betaine aldehyde dehydrogenase"/>
    <property type="match status" value="1"/>
</dbReference>
<evidence type="ECO:0000256" key="8">
    <source>
        <dbReference type="PROSITE-ProRule" id="PRU10007"/>
    </source>
</evidence>
<dbReference type="RefSeq" id="WP_201683030.1">
    <property type="nucleotide sequence ID" value="NZ_JAEQNA010000001.1"/>
</dbReference>
<dbReference type="Pfam" id="PF00171">
    <property type="entry name" value="Aldedh"/>
    <property type="match status" value="1"/>
</dbReference>
<keyword evidence="12" id="KW-1185">Reference proteome</keyword>
<dbReference type="InterPro" id="IPR016162">
    <property type="entry name" value="Ald_DH_N"/>
</dbReference>
<evidence type="ECO:0000313" key="12">
    <source>
        <dbReference type="Proteomes" id="UP000613011"/>
    </source>
</evidence>
<dbReference type="PANTHER" id="PTHR11699">
    <property type="entry name" value="ALDEHYDE DEHYDROGENASE-RELATED"/>
    <property type="match status" value="1"/>
</dbReference>
<evidence type="ECO:0000256" key="2">
    <source>
        <dbReference type="ARBA" id="ARBA00011738"/>
    </source>
</evidence>
<accession>A0A937D470</accession>
<evidence type="ECO:0000256" key="6">
    <source>
        <dbReference type="ARBA" id="ARBA00066857"/>
    </source>
</evidence>
<sequence length="492" mass="51780">MHGDNFDPDRVDLPSGCLIGGERVPGDGTVTEVRRPSDGKLARAEAGASASLVDRAVTEARHSLKSSGWAEMEPRQRMAIMRRWADLVDAHADELAQLEATVSVRVVSSVRLRDVPMTAEMIRFYGECIDKIEGAVLATRGNRFSTLVREPYGVVAAISPWNTPMLLATLKIAPALAAGNAVVLKPSEFTPYAILRVAELGLQAGLPRGILSILPGTGAETGTALVRHPGVDYVAFTGSASTGARVMCDAATSGLKPVSLELGGKSPQLVFADAPDLDAVATLVAASVCANGGQVCFAGTRLVVEASVADQLVERIAARMDRMQAGPTWDGATTLAPIVSPAQMKRLESLLDAAEAAGARRLHGGGRIDPGLGGLFYAPTILGGMADDNPAVREELFGPVLAVQTFQDLEQGLRLADHPSYGLAGGVHTRDIAKALKAARAIQAGTVWVNHYGPNTDPNQPMGGYKQSGFGKDFGVMGLEKFLKTKNIAFQI</sequence>
<reference evidence="11" key="1">
    <citation type="submission" date="2021-01" db="EMBL/GenBank/DDBJ databases">
        <title>Ramlibacter sp. strain AW1 16S ribosomal RNA gene Genome sequencing and assembly.</title>
        <authorList>
            <person name="Kang M."/>
        </authorList>
    </citation>
    <scope>NUCLEOTIDE SEQUENCE</scope>
    <source>
        <strain evidence="11">AW1</strain>
    </source>
</reference>
<organism evidence="11 12">
    <name type="scientific">Ramlibacter aurantiacus</name>
    <dbReference type="NCBI Taxonomy" id="2801330"/>
    <lineage>
        <taxon>Bacteria</taxon>
        <taxon>Pseudomonadati</taxon>
        <taxon>Pseudomonadota</taxon>
        <taxon>Betaproteobacteria</taxon>
        <taxon>Burkholderiales</taxon>
        <taxon>Comamonadaceae</taxon>
        <taxon>Ramlibacter</taxon>
    </lineage>
</organism>
<comment type="caution">
    <text evidence="11">The sequence shown here is derived from an EMBL/GenBank/DDBJ whole genome shotgun (WGS) entry which is preliminary data.</text>
</comment>
<comment type="similarity">
    <text evidence="1 9">Belongs to the aldehyde dehydrogenase family.</text>
</comment>
<dbReference type="Gene3D" id="3.40.605.10">
    <property type="entry name" value="Aldehyde Dehydrogenase, Chain A, domain 1"/>
    <property type="match status" value="1"/>
</dbReference>
<dbReference type="AlphaFoldDB" id="A0A937D470"/>
<gene>
    <name evidence="11" type="ORF">JI739_06720</name>
</gene>
<feature type="active site" evidence="8">
    <location>
        <position position="261"/>
    </location>
</feature>
<dbReference type="Gene3D" id="3.40.309.10">
    <property type="entry name" value="Aldehyde Dehydrogenase, Chain A, domain 2"/>
    <property type="match status" value="1"/>
</dbReference>
<dbReference type="InterPro" id="IPR029510">
    <property type="entry name" value="Ald_DH_CS_GLU"/>
</dbReference>
<dbReference type="GO" id="GO:0016620">
    <property type="term" value="F:oxidoreductase activity, acting on the aldehyde or oxo group of donors, NAD or NADP as acceptor"/>
    <property type="evidence" value="ECO:0007669"/>
    <property type="project" value="InterPro"/>
</dbReference>
<dbReference type="InterPro" id="IPR015590">
    <property type="entry name" value="Aldehyde_DH_dom"/>
</dbReference>
<dbReference type="InterPro" id="IPR016161">
    <property type="entry name" value="Ald_DH/histidinol_DH"/>
</dbReference>
<evidence type="ECO:0000256" key="1">
    <source>
        <dbReference type="ARBA" id="ARBA00009986"/>
    </source>
</evidence>
<proteinExistence type="inferred from homology"/>
<protein>
    <recommendedName>
        <fullName evidence="6">4-(hydroxymethyl)benzenesulfonate dehydrogenase</fullName>
        <ecNumber evidence="6">1.1.1.257</ecNumber>
    </recommendedName>
    <alternativeName>
        <fullName evidence="7">Toluenesulfonate aldehyde dehydrogenase TsaD</fullName>
    </alternativeName>
</protein>
<comment type="subunit">
    <text evidence="2">Homodimer.</text>
</comment>
<dbReference type="SUPFAM" id="SSF53720">
    <property type="entry name" value="ALDH-like"/>
    <property type="match status" value="1"/>
</dbReference>
<evidence type="ECO:0000259" key="10">
    <source>
        <dbReference type="Pfam" id="PF00171"/>
    </source>
</evidence>
<evidence type="ECO:0000256" key="4">
    <source>
        <dbReference type="ARBA" id="ARBA00051407"/>
    </source>
</evidence>
<evidence type="ECO:0000313" key="11">
    <source>
        <dbReference type="EMBL" id="MBL0420037.1"/>
    </source>
</evidence>
<dbReference type="InterPro" id="IPR016163">
    <property type="entry name" value="Ald_DH_C"/>
</dbReference>
<evidence type="ECO:0000256" key="5">
    <source>
        <dbReference type="ARBA" id="ARBA00056807"/>
    </source>
</evidence>
<keyword evidence="3 9" id="KW-0560">Oxidoreductase</keyword>
<feature type="domain" description="Aldehyde dehydrogenase" evidence="10">
    <location>
        <begin position="29"/>
        <end position="488"/>
    </location>
</feature>
<dbReference type="Proteomes" id="UP000613011">
    <property type="component" value="Unassembled WGS sequence"/>
</dbReference>
<evidence type="ECO:0000256" key="9">
    <source>
        <dbReference type="RuleBase" id="RU003345"/>
    </source>
</evidence>
<name>A0A937D470_9BURK</name>
<dbReference type="GO" id="GO:0018462">
    <property type="term" value="F:4-(hydroxymethyl)benzenesulfonate dehydrogenase activity"/>
    <property type="evidence" value="ECO:0007669"/>
    <property type="project" value="UniProtKB-EC"/>
</dbReference>
<comment type="catalytic activity">
    <reaction evidence="4">
        <text>4-(hydroxymethyl)benzenesulfonate + NAD(+) = 4-formylbenzenesulfonate + NADH + H(+)</text>
        <dbReference type="Rhea" id="RHEA:24412"/>
        <dbReference type="ChEBI" id="CHEBI:11944"/>
        <dbReference type="ChEBI" id="CHEBI:11987"/>
        <dbReference type="ChEBI" id="CHEBI:15378"/>
        <dbReference type="ChEBI" id="CHEBI:57540"/>
        <dbReference type="ChEBI" id="CHEBI:57945"/>
        <dbReference type="EC" id="1.1.1.257"/>
    </reaction>
</comment>
<dbReference type="EMBL" id="JAEQNA010000001">
    <property type="protein sequence ID" value="MBL0420037.1"/>
    <property type="molecule type" value="Genomic_DNA"/>
</dbReference>
<evidence type="ECO:0000256" key="7">
    <source>
        <dbReference type="ARBA" id="ARBA00079883"/>
    </source>
</evidence>
<dbReference type="PROSITE" id="PS00687">
    <property type="entry name" value="ALDEHYDE_DEHYDR_GLU"/>
    <property type="match status" value="1"/>
</dbReference>
<comment type="function">
    <text evidence="5">Involved in the toluene-4-sulfonate degradation pathway. Does not discriminate between the sulfonate and the carboxyl substituents and can also be involved in the p-toluenecarboxylate degradation pathway.</text>
</comment>
<dbReference type="EC" id="1.1.1.257" evidence="6"/>